<dbReference type="EMBL" id="JAWJAY010000001">
    <property type="protein sequence ID" value="MDV2884017.1"/>
    <property type="molecule type" value="Genomic_DNA"/>
</dbReference>
<comment type="similarity">
    <text evidence="1 3">Belongs to the 5'(3')-deoxyribonucleotidase family.</text>
</comment>
<dbReference type="Gene3D" id="3.40.50.1000">
    <property type="entry name" value="HAD superfamily/HAD-like"/>
    <property type="match status" value="1"/>
</dbReference>
<dbReference type="GO" id="GO:0009264">
    <property type="term" value="P:deoxyribonucleotide catabolic process"/>
    <property type="evidence" value="ECO:0007669"/>
    <property type="project" value="InterPro"/>
</dbReference>
<dbReference type="AlphaFoldDB" id="A0AAJ2NK27"/>
<dbReference type="SUPFAM" id="SSF56784">
    <property type="entry name" value="HAD-like"/>
    <property type="match status" value="1"/>
</dbReference>
<dbReference type="InterPro" id="IPR023214">
    <property type="entry name" value="HAD_sf"/>
</dbReference>
<reference evidence="5" key="1">
    <citation type="submission" date="2023-10" db="EMBL/GenBank/DDBJ databases">
        <title>Screening of Alkalihalophilus pseudofirmusBZ-TG-HK211 and Its Alleviation of Salt Stress on Rapeseed Growth.</title>
        <authorList>
            <person name="Zhao B."/>
            <person name="Guo T."/>
        </authorList>
    </citation>
    <scope>NUCLEOTIDE SEQUENCE</scope>
    <source>
        <strain evidence="5">BZ-TG-HK211</strain>
    </source>
</reference>
<gene>
    <name evidence="5" type="ORF">RYX45_02400</name>
</gene>
<dbReference type="InterPro" id="IPR052419">
    <property type="entry name" value="5_3-deoxyribonucleotidase-like"/>
</dbReference>
<name>A0AAJ2NK27_ALKPS</name>
<keyword evidence="2 3" id="KW-0378">Hydrolase</keyword>
<evidence type="ECO:0000256" key="4">
    <source>
        <dbReference type="PIRSR" id="PIRSR610708-1"/>
    </source>
</evidence>
<dbReference type="GO" id="GO:0008253">
    <property type="term" value="F:5'-nucleotidase activity"/>
    <property type="evidence" value="ECO:0007669"/>
    <property type="project" value="InterPro"/>
</dbReference>
<evidence type="ECO:0000256" key="3">
    <source>
        <dbReference type="PIRNR" id="PIRNR021362"/>
    </source>
</evidence>
<proteinExistence type="inferred from homology"/>
<evidence type="ECO:0000256" key="2">
    <source>
        <dbReference type="ARBA" id="ARBA00022801"/>
    </source>
</evidence>
<dbReference type="PANTHER" id="PTHR35134:SF2">
    <property type="entry name" value="NUCLEOTIDASE YQFW-RELATED"/>
    <property type="match status" value="1"/>
</dbReference>
<accession>A0AAJ2NK27</accession>
<dbReference type="InterPro" id="IPR010708">
    <property type="entry name" value="5'(3')-deoxyribonucleotidase"/>
</dbReference>
<dbReference type="Proteomes" id="UP001285636">
    <property type="component" value="Unassembled WGS sequence"/>
</dbReference>
<feature type="active site" description="Nucleophile" evidence="4">
    <location>
        <position position="10"/>
    </location>
</feature>
<evidence type="ECO:0000256" key="1">
    <source>
        <dbReference type="ARBA" id="ARBA00009589"/>
    </source>
</evidence>
<comment type="caution">
    <text evidence="5">The sequence shown here is derived from an EMBL/GenBank/DDBJ whole genome shotgun (WGS) entry which is preliminary data.</text>
</comment>
<dbReference type="Pfam" id="PF06941">
    <property type="entry name" value="NT5C"/>
    <property type="match status" value="1"/>
</dbReference>
<dbReference type="RefSeq" id="WP_323465777.1">
    <property type="nucleotide sequence ID" value="NZ_CP144224.1"/>
</dbReference>
<dbReference type="InterPro" id="IPR009206">
    <property type="entry name" value="Nucleotidase_putative"/>
</dbReference>
<dbReference type="PIRSF" id="PIRSF021362">
    <property type="entry name" value="UCP021362_HAD"/>
    <property type="match status" value="1"/>
</dbReference>
<evidence type="ECO:0000313" key="6">
    <source>
        <dbReference type="Proteomes" id="UP001285636"/>
    </source>
</evidence>
<sequence>MTTKKRFGLDIDGTVTDPNTFVPHLNKHFKQSLTLDDLTQYDLTSILKISEKEFWDWMTKHEGTIYSEAKLAPYAENILHNWSRQHDLIYITARRQHLDEITKDWFVSNQVPFDHIELVGKHDKLDAVREHKLDIFFEDKHDNAVMIAEEFNIPVILMDTPYNRLSAPKNVFRAHTWQEAKDWVDQWMLETAEN</sequence>
<feature type="active site" description="Proton donor" evidence="4">
    <location>
        <position position="12"/>
    </location>
</feature>
<dbReference type="InterPro" id="IPR036412">
    <property type="entry name" value="HAD-like_sf"/>
</dbReference>
<organism evidence="5 6">
    <name type="scientific">Alkalihalophilus pseudofirmus</name>
    <name type="common">Bacillus pseudofirmus</name>
    <dbReference type="NCBI Taxonomy" id="79885"/>
    <lineage>
        <taxon>Bacteria</taxon>
        <taxon>Bacillati</taxon>
        <taxon>Bacillota</taxon>
        <taxon>Bacilli</taxon>
        <taxon>Bacillales</taxon>
        <taxon>Bacillaceae</taxon>
        <taxon>Alkalihalophilus</taxon>
    </lineage>
</organism>
<evidence type="ECO:0000313" key="5">
    <source>
        <dbReference type="EMBL" id="MDV2884017.1"/>
    </source>
</evidence>
<dbReference type="EC" id="3.1.3.-" evidence="3"/>
<dbReference type="PANTHER" id="PTHR35134">
    <property type="entry name" value="NUCLEOTIDASE YQFW-RELATED"/>
    <property type="match status" value="1"/>
</dbReference>
<protein>
    <recommendedName>
        <fullName evidence="3">Nucleotidase</fullName>
        <ecNumber evidence="3">3.1.3.-</ecNumber>
    </recommendedName>
</protein>